<feature type="compositionally biased region" description="Polar residues" evidence="7">
    <location>
        <begin position="758"/>
        <end position="777"/>
    </location>
</feature>
<evidence type="ECO:0000256" key="7">
    <source>
        <dbReference type="SAM" id="MobiDB-lite"/>
    </source>
</evidence>
<feature type="compositionally biased region" description="Polar residues" evidence="7">
    <location>
        <begin position="694"/>
        <end position="709"/>
    </location>
</feature>
<feature type="coiled-coil region" evidence="6">
    <location>
        <begin position="229"/>
        <end position="284"/>
    </location>
</feature>
<dbReference type="GeneID" id="7843771"/>
<dbReference type="AlphaFoldDB" id="I7M8R0"/>
<dbReference type="RefSeq" id="XP_001019742.1">
    <property type="nucleotide sequence ID" value="XM_001019742.1"/>
</dbReference>
<keyword evidence="3 6" id="KW-0175">Coiled coil</keyword>
<name>I7M8R0_TETTS</name>
<dbReference type="PANTHER" id="PTHR44281">
    <property type="entry name" value="SPINDLE ASSEMBLY ABNORMAL PROTEIN 6 HOMOLOG"/>
    <property type="match status" value="1"/>
</dbReference>
<evidence type="ECO:0000313" key="9">
    <source>
        <dbReference type="EMBL" id="EAR99497.1"/>
    </source>
</evidence>
<dbReference type="InParanoid" id="I7M8R0"/>
<protein>
    <submittedName>
        <fullName evidence="9">Spindle assembly abnormal-like protein, putative</fullName>
    </submittedName>
</protein>
<evidence type="ECO:0000313" key="10">
    <source>
        <dbReference type="Proteomes" id="UP000009168"/>
    </source>
</evidence>
<sequence>MAEYQPSYRKIDLNKNGNSNNLFSKVNTSSVQNLNQSTTEINTNQIMNSNNNNIFGTYQPSKFELNTGVSFMNDPSVKGGDIFENQIPIKIRQSGKEDMQTILNLKIFTSSKGNNQGQVLRLELTDENNHLFLFLMELNETEFLHVKKEQNLHVDFFSFPQQFAERVELCLTQDLDSKVQFFCMLDIKNNSEADFNIVEMNHFKSLIHLSLKLRQANDEILKNFIAKKLQIQKMENEQLRCQNSRLEEELNQKSMDVRINSDELKKLQDEKRRIIEEIKLDEQSKFQKAKEEYLMKEEKIRRQYEQSKLENDQKYREDIELYQDKYEKSLNKCQDLQEKLTELQALLKEFQSKTATLEKESTMNRREIEELRVQNRELNEIRFKQEKKITELSFVNQGMTKQIEDKENLLVNNKDLVENFNNQKDLLKQQCDEYRNQILKLEQKLDLCSEEINKGNKIIEKLQEELQKSKNKIKMKNQMVLKQEQFLEEIRQKNDELGNEILRKEREINNKDLKIKEQETQINDYKEKLQESCKTIESSQSMIQYLNKQLNEGGIKTSMISTTAKPYFSSNYESKYATTNYASNTAGITRKYSYLDLNTESSQQNANGVTTPYSLAKDSQTAGLNPTFGGTTNYNTVQNKPSYTPTSQSTNPNDLVFTSKQSNYNNYSAINTQNQSSTINYNNNSSNYLPNLSKQLSSSNNPNNYSDLVSYNPNSTNNNNNISQQSFTQSGQSQNLQKYEKISKEEENGDDQDFSQKYLFNNKNSNINDQKKNNFFQEDQADEPQRVTPIKYRQPKNPNQN</sequence>
<evidence type="ECO:0000256" key="1">
    <source>
        <dbReference type="ARBA" id="ARBA00004300"/>
    </source>
</evidence>
<dbReference type="InterPro" id="IPR032396">
    <property type="entry name" value="SAS-6_N"/>
</dbReference>
<keyword evidence="4" id="KW-0206">Cytoskeleton</keyword>
<dbReference type="KEGG" id="tet:TTHERM_00137600"/>
<evidence type="ECO:0000256" key="5">
    <source>
        <dbReference type="ARBA" id="ARBA00023306"/>
    </source>
</evidence>
<keyword evidence="5" id="KW-0131">Cell cycle</keyword>
<gene>
    <name evidence="9" type="ORF">TTHERM_00137600</name>
</gene>
<keyword evidence="10" id="KW-1185">Reference proteome</keyword>
<accession>I7M8R0</accession>
<evidence type="ECO:0000256" key="2">
    <source>
        <dbReference type="ARBA" id="ARBA00022490"/>
    </source>
</evidence>
<feature type="compositionally biased region" description="Low complexity" evidence="7">
    <location>
        <begin position="710"/>
        <end position="734"/>
    </location>
</feature>
<organism evidence="9 10">
    <name type="scientific">Tetrahymena thermophila (strain SB210)</name>
    <dbReference type="NCBI Taxonomy" id="312017"/>
    <lineage>
        <taxon>Eukaryota</taxon>
        <taxon>Sar</taxon>
        <taxon>Alveolata</taxon>
        <taxon>Ciliophora</taxon>
        <taxon>Intramacronucleata</taxon>
        <taxon>Oligohymenophorea</taxon>
        <taxon>Hymenostomatida</taxon>
        <taxon>Tetrahymenina</taxon>
        <taxon>Tetrahymenidae</taxon>
        <taxon>Tetrahymena</taxon>
    </lineage>
</organism>
<dbReference type="EMBL" id="GG662639">
    <property type="protein sequence ID" value="EAR99497.1"/>
    <property type="molecule type" value="Genomic_DNA"/>
</dbReference>
<feature type="region of interest" description="Disordered" evidence="7">
    <location>
        <begin position="675"/>
        <end position="801"/>
    </location>
</feature>
<feature type="region of interest" description="Disordered" evidence="7">
    <location>
        <begin position="603"/>
        <end position="659"/>
    </location>
</feature>
<reference evidence="10" key="1">
    <citation type="journal article" date="2006" name="PLoS Biol.">
        <title>Macronuclear genome sequence of the ciliate Tetrahymena thermophila, a model eukaryote.</title>
        <authorList>
            <person name="Eisen J.A."/>
            <person name="Coyne R.S."/>
            <person name="Wu M."/>
            <person name="Wu D."/>
            <person name="Thiagarajan M."/>
            <person name="Wortman J.R."/>
            <person name="Badger J.H."/>
            <person name="Ren Q."/>
            <person name="Amedeo P."/>
            <person name="Jones K.M."/>
            <person name="Tallon L.J."/>
            <person name="Delcher A.L."/>
            <person name="Salzberg S.L."/>
            <person name="Silva J.C."/>
            <person name="Haas B.J."/>
            <person name="Majoros W.H."/>
            <person name="Farzad M."/>
            <person name="Carlton J.M."/>
            <person name="Smith R.K. Jr."/>
            <person name="Garg J."/>
            <person name="Pearlman R.E."/>
            <person name="Karrer K.M."/>
            <person name="Sun L."/>
            <person name="Manning G."/>
            <person name="Elde N.C."/>
            <person name="Turkewitz A.P."/>
            <person name="Asai D.J."/>
            <person name="Wilkes D.E."/>
            <person name="Wang Y."/>
            <person name="Cai H."/>
            <person name="Collins K."/>
            <person name="Stewart B.A."/>
            <person name="Lee S.R."/>
            <person name="Wilamowska K."/>
            <person name="Weinberg Z."/>
            <person name="Ruzzo W.L."/>
            <person name="Wloga D."/>
            <person name="Gaertig J."/>
            <person name="Frankel J."/>
            <person name="Tsao C.-C."/>
            <person name="Gorovsky M.A."/>
            <person name="Keeling P.J."/>
            <person name="Waller R.F."/>
            <person name="Patron N.J."/>
            <person name="Cherry J.M."/>
            <person name="Stover N.A."/>
            <person name="Krieger C.J."/>
            <person name="del Toro C."/>
            <person name="Ryder H.F."/>
            <person name="Williamson S.C."/>
            <person name="Barbeau R.A."/>
            <person name="Hamilton E.P."/>
            <person name="Orias E."/>
        </authorList>
    </citation>
    <scope>NUCLEOTIDE SEQUENCE [LARGE SCALE GENOMIC DNA]</scope>
    <source>
        <strain evidence="10">SB210</strain>
    </source>
</reference>
<proteinExistence type="predicted"/>
<dbReference type="HOGENOM" id="CLU_351450_0_0_1"/>
<feature type="compositionally biased region" description="Low complexity" evidence="7">
    <location>
        <begin position="675"/>
        <end position="693"/>
    </location>
</feature>
<dbReference type="PANTHER" id="PTHR44281:SF2">
    <property type="entry name" value="SPINDLE ASSEMBLY ABNORMAL PROTEIN 6 HOMOLOG"/>
    <property type="match status" value="1"/>
</dbReference>
<evidence type="ECO:0000256" key="6">
    <source>
        <dbReference type="SAM" id="Coils"/>
    </source>
</evidence>
<dbReference type="Pfam" id="PF16531">
    <property type="entry name" value="SAS-6_N"/>
    <property type="match status" value="1"/>
</dbReference>
<dbReference type="OMA" id="KQYMRLE"/>
<evidence type="ECO:0000256" key="3">
    <source>
        <dbReference type="ARBA" id="ARBA00023054"/>
    </source>
</evidence>
<comment type="subcellular location">
    <subcellularLocation>
        <location evidence="1">Cytoplasm</location>
        <location evidence="1">Cytoskeleton</location>
        <location evidence="1">Microtubule organizing center</location>
        <location evidence="1">Centrosome</location>
    </subcellularLocation>
</comment>
<feature type="domain" description="Spindle assembly abnormal protein 6 N-terminal" evidence="8">
    <location>
        <begin position="82"/>
        <end position="213"/>
    </location>
</feature>
<dbReference type="GO" id="GO:0005813">
    <property type="term" value="C:centrosome"/>
    <property type="evidence" value="ECO:0007669"/>
    <property type="project" value="UniProtKB-SubCell"/>
</dbReference>
<evidence type="ECO:0000256" key="4">
    <source>
        <dbReference type="ARBA" id="ARBA00023212"/>
    </source>
</evidence>
<keyword evidence="2" id="KW-0963">Cytoplasm</keyword>
<dbReference type="Proteomes" id="UP000009168">
    <property type="component" value="Unassembled WGS sequence"/>
</dbReference>
<dbReference type="InterPro" id="IPR038558">
    <property type="entry name" value="SAS-6_N_sf"/>
</dbReference>
<dbReference type="eggNOG" id="ENOG502QQ4W">
    <property type="taxonomic scope" value="Eukaryota"/>
</dbReference>
<dbReference type="OrthoDB" id="49058at2759"/>
<dbReference type="CDD" id="cd10142">
    <property type="entry name" value="HD_SAS6_N"/>
    <property type="match status" value="1"/>
</dbReference>
<feature type="coiled-coil region" evidence="6">
    <location>
        <begin position="319"/>
        <end position="535"/>
    </location>
</feature>
<dbReference type="Gene3D" id="2.170.210.20">
    <property type="entry name" value="Spindle assembly abnormal protein 6, N-terminal domain"/>
    <property type="match status" value="1"/>
</dbReference>
<evidence type="ECO:0000259" key="8">
    <source>
        <dbReference type="Pfam" id="PF16531"/>
    </source>
</evidence>
<dbReference type="STRING" id="312017.I7M8R0"/>